<reference evidence="2" key="1">
    <citation type="submission" date="2016-11" db="EMBL/GenBank/DDBJ databases">
        <authorList>
            <person name="Varghese N."/>
            <person name="Submissions S."/>
        </authorList>
    </citation>
    <scope>NUCLEOTIDE SEQUENCE [LARGE SCALE GENOMIC DNA]</scope>
    <source>
        <strain evidence="2">DSM 16057</strain>
    </source>
</reference>
<name>A0A1M6M9P3_9FIRM</name>
<evidence type="ECO:0000313" key="2">
    <source>
        <dbReference type="Proteomes" id="UP000184529"/>
    </source>
</evidence>
<sequence>MSYYEKKLPELPDSFLTPPIELFLRAVGKQIDDILTFREDVIDQLFVQTATWGLQHWERQLGFPVGESLPVEIRRARIFSALLCTEGMRPADLQKALAVIGFPGSEIVELFKSLGLPPLHNAAQTYSGGWRTGNQWAMFKVRFGINDWRDLRDADKQEIKRIIEKTKPAHMALSGLELVLFLNDQLEQITDEKLIIVRINPGESFLRAGLRHSGQVRYRKVLIHDASFLHDSEALHNRLVPGGMILHQCNDESASLQALVQLADAPRIFTPRDGWQRLGLWYSGASALDRSAATASLRLTDAAPETADAIEPVSRLSLADHFAGETLAHGVFLWSQRTGAVLYRSRYSRRPRAPRNGASAYGDHLPRFWGPRRDGRHRYGGTLQDKLEAFEAKVSLKDKPVTQLPRRNGSFFYRDKGLYHGPCPAPIEAAGYALTWQGVDNFDLPGDQVVGKVNVIANDVYPGRDPIHGAPEQPLHDGSIYHKFAGYYDWRGDRYSGQRYHGKVPLDKPEAVVAKLSLGDMASGHYLYGGDRLRHDGGGLRWKHHGMLLRRPFARHDALWFRDGARRYLEARARYGDLAAMHDGIDQYGVSGGLHDGTVLRRPIMVPDDMVIIVRRGYRRVAV</sequence>
<dbReference type="EMBL" id="FQZM01000064">
    <property type="protein sequence ID" value="SHJ80195.1"/>
    <property type="molecule type" value="Genomic_DNA"/>
</dbReference>
<evidence type="ECO:0008006" key="3">
    <source>
        <dbReference type="Google" id="ProtNLM"/>
    </source>
</evidence>
<dbReference type="OrthoDB" id="1629754at2"/>
<dbReference type="RefSeq" id="WP_072871384.1">
    <property type="nucleotide sequence ID" value="NZ_FQZM01000064.1"/>
</dbReference>
<gene>
    <name evidence="1" type="ORF">SAMN02745219_03374</name>
</gene>
<dbReference type="Pfam" id="PF10076">
    <property type="entry name" value="Phage_Mu_Gp48"/>
    <property type="match status" value="1"/>
</dbReference>
<keyword evidence="2" id="KW-1185">Reference proteome</keyword>
<dbReference type="STRING" id="1121432.SAMN02745219_03374"/>
<evidence type="ECO:0000313" key="1">
    <source>
        <dbReference type="EMBL" id="SHJ80195.1"/>
    </source>
</evidence>
<dbReference type="AlphaFoldDB" id="A0A1M6M9P3"/>
<dbReference type="InterPro" id="IPR018755">
    <property type="entry name" value="Phage_Mu_Gp48"/>
</dbReference>
<protein>
    <recommendedName>
        <fullName evidence="3">Phage tail protein (Tail_P2_I)</fullName>
    </recommendedName>
</protein>
<organism evidence="1 2">
    <name type="scientific">Desulfofundulus thermosubterraneus DSM 16057</name>
    <dbReference type="NCBI Taxonomy" id="1121432"/>
    <lineage>
        <taxon>Bacteria</taxon>
        <taxon>Bacillati</taxon>
        <taxon>Bacillota</taxon>
        <taxon>Clostridia</taxon>
        <taxon>Eubacteriales</taxon>
        <taxon>Peptococcaceae</taxon>
        <taxon>Desulfofundulus</taxon>
    </lineage>
</organism>
<dbReference type="Proteomes" id="UP000184529">
    <property type="component" value="Unassembled WGS sequence"/>
</dbReference>
<proteinExistence type="predicted"/>
<accession>A0A1M6M9P3</accession>